<dbReference type="EMBL" id="JAFBER010000001">
    <property type="protein sequence ID" value="MBM7643895.1"/>
    <property type="molecule type" value="Genomic_DNA"/>
</dbReference>
<protein>
    <submittedName>
        <fullName evidence="5">Cytochrome P450</fullName>
    </submittedName>
</protein>
<name>A0ABS2PV48_9BACL</name>
<dbReference type="PRINTS" id="PR00359">
    <property type="entry name" value="BP450"/>
</dbReference>
<evidence type="ECO:0000256" key="3">
    <source>
        <dbReference type="ARBA" id="ARBA00023033"/>
    </source>
</evidence>
<organism evidence="5 6">
    <name type="scientific">Scopulibacillus daqui</name>
    <dbReference type="NCBI Taxonomy" id="1469162"/>
    <lineage>
        <taxon>Bacteria</taxon>
        <taxon>Bacillati</taxon>
        <taxon>Bacillota</taxon>
        <taxon>Bacilli</taxon>
        <taxon>Bacillales</taxon>
        <taxon>Sporolactobacillaceae</taxon>
        <taxon>Scopulibacillus</taxon>
    </lineage>
</organism>
<dbReference type="PANTHER" id="PTHR46696:SF1">
    <property type="entry name" value="CYTOCHROME P450 YJIB-RELATED"/>
    <property type="match status" value="1"/>
</dbReference>
<keyword evidence="4" id="KW-0560">Oxidoreductase</keyword>
<evidence type="ECO:0000256" key="2">
    <source>
        <dbReference type="ARBA" id="ARBA00022617"/>
    </source>
</evidence>
<dbReference type="InterPro" id="IPR002397">
    <property type="entry name" value="Cyt_P450_B"/>
</dbReference>
<comment type="similarity">
    <text evidence="1 4">Belongs to the cytochrome P450 family.</text>
</comment>
<dbReference type="PROSITE" id="PS00086">
    <property type="entry name" value="CYTOCHROME_P450"/>
    <property type="match status" value="1"/>
</dbReference>
<dbReference type="CDD" id="cd11032">
    <property type="entry name" value="P450_EryK-like"/>
    <property type="match status" value="1"/>
</dbReference>
<sequence length="390" mass="45002">MRIIKGPIEKEERLNPFPWYKKMRQESPVFFNEAQVTWDIFTYDEAIKILRDHDTFSSVRRPEEMEKSSILSMDRPRHTELRGIISRAFTPKAISDLEPRIQEIASELLDSVENQHQMDIVKDLAYPLPVIIIAELLGVPSEDREQFKRWSDLLVEGPRDMNPETIQRLKQRKLQGRMELEEYFAGVIEQRRKEPREDLISALIAAEINGCHLTVQEIINFSILLLAAGNETTTNLITNACRCFLEHPAALNEIQQDFRLIPPALEEVLRYYSPVQATSRIVKQDTEFAGRLLQAGEQVNVWIGSANRDERVFADPEQFDIHRTPHQHLAFGKGIHFCIGAHLARLEAKIAFEALFERFAEFQLVPCELEPIISGFVYGLKALPVEMSKR</sequence>
<evidence type="ECO:0000256" key="4">
    <source>
        <dbReference type="RuleBase" id="RU000461"/>
    </source>
</evidence>
<evidence type="ECO:0000313" key="6">
    <source>
        <dbReference type="Proteomes" id="UP000808914"/>
    </source>
</evidence>
<accession>A0ABS2PV48</accession>
<dbReference type="Proteomes" id="UP000808914">
    <property type="component" value="Unassembled WGS sequence"/>
</dbReference>
<keyword evidence="3 4" id="KW-0503">Monooxygenase</keyword>
<dbReference type="Gene3D" id="1.10.630.10">
    <property type="entry name" value="Cytochrome P450"/>
    <property type="match status" value="1"/>
</dbReference>
<comment type="caution">
    <text evidence="5">The sequence shown here is derived from an EMBL/GenBank/DDBJ whole genome shotgun (WGS) entry which is preliminary data.</text>
</comment>
<keyword evidence="4" id="KW-0408">Iron</keyword>
<evidence type="ECO:0000313" key="5">
    <source>
        <dbReference type="EMBL" id="MBM7643895.1"/>
    </source>
</evidence>
<gene>
    <name evidence="5" type="ORF">JOD45_000086</name>
</gene>
<dbReference type="RefSeq" id="WP_205001830.1">
    <property type="nucleotide sequence ID" value="NZ_JAFBER010000001.1"/>
</dbReference>
<dbReference type="SUPFAM" id="SSF48264">
    <property type="entry name" value="Cytochrome P450"/>
    <property type="match status" value="1"/>
</dbReference>
<dbReference type="InterPro" id="IPR017972">
    <property type="entry name" value="Cyt_P450_CS"/>
</dbReference>
<dbReference type="InterPro" id="IPR001128">
    <property type="entry name" value="Cyt_P450"/>
</dbReference>
<evidence type="ECO:0000256" key="1">
    <source>
        <dbReference type="ARBA" id="ARBA00010617"/>
    </source>
</evidence>
<keyword evidence="2 4" id="KW-0349">Heme</keyword>
<keyword evidence="6" id="KW-1185">Reference proteome</keyword>
<dbReference type="Pfam" id="PF00067">
    <property type="entry name" value="p450"/>
    <property type="match status" value="1"/>
</dbReference>
<reference evidence="5 6" key="1">
    <citation type="submission" date="2021-01" db="EMBL/GenBank/DDBJ databases">
        <title>Genomic Encyclopedia of Type Strains, Phase IV (KMG-IV): sequencing the most valuable type-strain genomes for metagenomic binning, comparative biology and taxonomic classification.</title>
        <authorList>
            <person name="Goeker M."/>
        </authorList>
    </citation>
    <scope>NUCLEOTIDE SEQUENCE [LARGE SCALE GENOMIC DNA]</scope>
    <source>
        <strain evidence="5 6">DSM 28236</strain>
    </source>
</reference>
<dbReference type="PANTHER" id="PTHR46696">
    <property type="entry name" value="P450, PUTATIVE (EUROFUNG)-RELATED"/>
    <property type="match status" value="1"/>
</dbReference>
<keyword evidence="4" id="KW-0479">Metal-binding</keyword>
<proteinExistence type="inferred from homology"/>
<dbReference type="InterPro" id="IPR036396">
    <property type="entry name" value="Cyt_P450_sf"/>
</dbReference>